<sequence length="251" mass="27669">MKHFYNYLYLPQLILSLLIFSGISCSKENNNLAPKNNTGAGGSLNMFTITAGHLYIVEGSNLQVYDLKDPAKPVFKAKQKIGRDIETIFPYQDKLFIGSRDAMYIFSLTDPANPEQIGMVNHLRSCDPVVTQGNTAYVTLRSGAACGGNLNILVVYDISNIQQPVQKQRINFAHPYGLGIKENALYVCDGSAGLHILDISEPLTPKADSVINDTFYDVIPYGDVLICYLEKGIALYDISTPLKPVLLSNIK</sequence>
<proteinExistence type="predicted"/>
<dbReference type="PROSITE" id="PS51257">
    <property type="entry name" value="PROKAR_LIPOPROTEIN"/>
    <property type="match status" value="1"/>
</dbReference>
<comment type="caution">
    <text evidence="1">The sequence shown here is derived from an EMBL/GenBank/DDBJ whole genome shotgun (WGS) entry which is preliminary data.</text>
</comment>
<name>A0ABV2T2F8_9BACT</name>
<organism evidence="1 2">
    <name type="scientific">Chitinophaga defluvii</name>
    <dbReference type="NCBI Taxonomy" id="3163343"/>
    <lineage>
        <taxon>Bacteria</taxon>
        <taxon>Pseudomonadati</taxon>
        <taxon>Bacteroidota</taxon>
        <taxon>Chitinophagia</taxon>
        <taxon>Chitinophagales</taxon>
        <taxon>Chitinophagaceae</taxon>
        <taxon>Chitinophaga</taxon>
    </lineage>
</organism>
<dbReference type="Proteomes" id="UP001549749">
    <property type="component" value="Unassembled WGS sequence"/>
</dbReference>
<dbReference type="RefSeq" id="WP_354659871.1">
    <property type="nucleotide sequence ID" value="NZ_JBEXAC010000001.1"/>
</dbReference>
<dbReference type="EMBL" id="JBEXAC010000001">
    <property type="protein sequence ID" value="MET6997232.1"/>
    <property type="molecule type" value="Genomic_DNA"/>
</dbReference>
<dbReference type="Pfam" id="PF08309">
    <property type="entry name" value="LVIVD"/>
    <property type="match status" value="1"/>
</dbReference>
<evidence type="ECO:0000313" key="1">
    <source>
        <dbReference type="EMBL" id="MET6997232.1"/>
    </source>
</evidence>
<keyword evidence="2" id="KW-1185">Reference proteome</keyword>
<gene>
    <name evidence="1" type="ORF">ABR189_07615</name>
</gene>
<dbReference type="SUPFAM" id="SSF63825">
    <property type="entry name" value="YWTD domain"/>
    <property type="match status" value="1"/>
</dbReference>
<dbReference type="InterPro" id="IPR013211">
    <property type="entry name" value="LVIVD"/>
</dbReference>
<evidence type="ECO:0008006" key="3">
    <source>
        <dbReference type="Google" id="ProtNLM"/>
    </source>
</evidence>
<evidence type="ECO:0000313" key="2">
    <source>
        <dbReference type="Proteomes" id="UP001549749"/>
    </source>
</evidence>
<reference evidence="1 2" key="1">
    <citation type="submission" date="2024-06" db="EMBL/GenBank/DDBJ databases">
        <title>Chitinophaga defluvii sp. nov., isolated from municipal sewage.</title>
        <authorList>
            <person name="Zhang L."/>
        </authorList>
    </citation>
    <scope>NUCLEOTIDE SEQUENCE [LARGE SCALE GENOMIC DNA]</scope>
    <source>
        <strain evidence="1 2">H8</strain>
    </source>
</reference>
<protein>
    <recommendedName>
        <fullName evidence="3">LVIVD repeat-containing protein</fullName>
    </recommendedName>
</protein>
<accession>A0ABV2T2F8</accession>